<accession>A0ABR1QUB0</accession>
<dbReference type="PANTHER" id="PTHR33048:SF157">
    <property type="entry name" value="INTEGRAL MEMBRANE PROTEIN"/>
    <property type="match status" value="1"/>
</dbReference>
<keyword evidence="2 6" id="KW-0812">Transmembrane</keyword>
<dbReference type="InterPro" id="IPR049326">
    <property type="entry name" value="Rhodopsin_dom_fungi"/>
</dbReference>
<evidence type="ECO:0000256" key="2">
    <source>
        <dbReference type="ARBA" id="ARBA00022692"/>
    </source>
</evidence>
<keyword evidence="3 6" id="KW-1133">Transmembrane helix</keyword>
<name>A0ABR1QUB0_9PEZI</name>
<feature type="transmembrane region" description="Helical" evidence="6">
    <location>
        <begin position="84"/>
        <end position="109"/>
    </location>
</feature>
<evidence type="ECO:0000256" key="3">
    <source>
        <dbReference type="ARBA" id="ARBA00022989"/>
    </source>
</evidence>
<keyword evidence="9" id="KW-1185">Reference proteome</keyword>
<evidence type="ECO:0000256" key="4">
    <source>
        <dbReference type="ARBA" id="ARBA00023136"/>
    </source>
</evidence>
<evidence type="ECO:0000256" key="5">
    <source>
        <dbReference type="ARBA" id="ARBA00038359"/>
    </source>
</evidence>
<dbReference type="GeneID" id="92069487"/>
<dbReference type="InterPro" id="IPR052337">
    <property type="entry name" value="SAT4-like"/>
</dbReference>
<comment type="subcellular location">
    <subcellularLocation>
        <location evidence="1">Membrane</location>
        <topology evidence="1">Multi-pass membrane protein</topology>
    </subcellularLocation>
</comment>
<evidence type="ECO:0000259" key="7">
    <source>
        <dbReference type="Pfam" id="PF20684"/>
    </source>
</evidence>
<dbReference type="EMBL" id="JAQQWE010000001">
    <property type="protein sequence ID" value="KAK7965926.1"/>
    <property type="molecule type" value="Genomic_DNA"/>
</dbReference>
<dbReference type="Pfam" id="PF20684">
    <property type="entry name" value="Fung_rhodopsin"/>
    <property type="match status" value="1"/>
</dbReference>
<proteinExistence type="inferred from homology"/>
<evidence type="ECO:0000256" key="1">
    <source>
        <dbReference type="ARBA" id="ARBA00004141"/>
    </source>
</evidence>
<comment type="caution">
    <text evidence="8">The sequence shown here is derived from an EMBL/GenBank/DDBJ whole genome shotgun (WGS) entry which is preliminary data.</text>
</comment>
<keyword evidence="4 6" id="KW-0472">Membrane</keyword>
<dbReference type="PANTHER" id="PTHR33048">
    <property type="entry name" value="PTH11-LIKE INTEGRAL MEMBRANE PROTEIN (AFU_ORTHOLOGUE AFUA_5G11245)"/>
    <property type="match status" value="1"/>
</dbReference>
<comment type="similarity">
    <text evidence="5">Belongs to the SAT4 family.</text>
</comment>
<dbReference type="RefSeq" id="XP_066705318.1">
    <property type="nucleotide sequence ID" value="XM_066836425.1"/>
</dbReference>
<evidence type="ECO:0000256" key="6">
    <source>
        <dbReference type="SAM" id="Phobius"/>
    </source>
</evidence>
<dbReference type="Proteomes" id="UP001391051">
    <property type="component" value="Unassembled WGS sequence"/>
</dbReference>
<evidence type="ECO:0000313" key="8">
    <source>
        <dbReference type="EMBL" id="KAK7965926.1"/>
    </source>
</evidence>
<reference evidence="8 9" key="1">
    <citation type="submission" date="2023-01" db="EMBL/GenBank/DDBJ databases">
        <title>Analysis of 21 Apiospora genomes using comparative genomics revels a genus with tremendous synthesis potential of carbohydrate active enzymes and secondary metabolites.</title>
        <authorList>
            <person name="Sorensen T."/>
        </authorList>
    </citation>
    <scope>NUCLEOTIDE SEQUENCE [LARGE SCALE GENOMIC DNA]</scope>
    <source>
        <strain evidence="8 9">CBS 24483</strain>
    </source>
</reference>
<feature type="transmembrane region" description="Helical" evidence="6">
    <location>
        <begin position="129"/>
        <end position="153"/>
    </location>
</feature>
<protein>
    <recommendedName>
        <fullName evidence="7">Rhodopsin domain-containing protein</fullName>
    </recommendedName>
</protein>
<evidence type="ECO:0000313" key="9">
    <source>
        <dbReference type="Proteomes" id="UP001391051"/>
    </source>
</evidence>
<organism evidence="8 9">
    <name type="scientific">Apiospora aurea</name>
    <dbReference type="NCBI Taxonomy" id="335848"/>
    <lineage>
        <taxon>Eukaryota</taxon>
        <taxon>Fungi</taxon>
        <taxon>Dikarya</taxon>
        <taxon>Ascomycota</taxon>
        <taxon>Pezizomycotina</taxon>
        <taxon>Sordariomycetes</taxon>
        <taxon>Xylariomycetidae</taxon>
        <taxon>Amphisphaeriales</taxon>
        <taxon>Apiosporaceae</taxon>
        <taxon>Apiospora</taxon>
    </lineage>
</organism>
<sequence>MDDWTATVALASLRTHLKVKVVHRKGLGYSSHDFTPEQNGARNKTDRVCQMVLNILTRSTLGFVKLSALFFYRRLFCTGSKITVFGYLVWITIVVVVLRLLVFELFAAFQCGTGFSELPEGSMPYICSLVLPSSLGLAISDFLLDFWILVLPIPGVKSESRSRRNGAG</sequence>
<gene>
    <name evidence="8" type="ORF">PG986_000203</name>
</gene>
<feature type="domain" description="Rhodopsin" evidence="7">
    <location>
        <begin position="1"/>
        <end position="162"/>
    </location>
</feature>